<accession>A0ACB0DQ36</accession>
<name>A0ACB0DQ36_RANTA</name>
<dbReference type="Proteomes" id="UP001162501">
    <property type="component" value="Chromosome 1"/>
</dbReference>
<reference evidence="1" key="1">
    <citation type="submission" date="2023-05" db="EMBL/GenBank/DDBJ databases">
        <authorList>
            <consortium name="ELIXIR-Norway"/>
        </authorList>
    </citation>
    <scope>NUCLEOTIDE SEQUENCE</scope>
</reference>
<evidence type="ECO:0000313" key="2">
    <source>
        <dbReference type="Proteomes" id="UP001162501"/>
    </source>
</evidence>
<gene>
    <name evidence="1" type="ORF">MRATA1EN3_LOCUS1574</name>
</gene>
<evidence type="ECO:0000313" key="1">
    <source>
        <dbReference type="EMBL" id="CAI9690361.1"/>
    </source>
</evidence>
<organism evidence="1 2">
    <name type="scientific">Rangifer tarandus platyrhynchus</name>
    <name type="common">Svalbard reindeer</name>
    <dbReference type="NCBI Taxonomy" id="3082113"/>
    <lineage>
        <taxon>Eukaryota</taxon>
        <taxon>Metazoa</taxon>
        <taxon>Chordata</taxon>
        <taxon>Craniata</taxon>
        <taxon>Vertebrata</taxon>
        <taxon>Euteleostomi</taxon>
        <taxon>Mammalia</taxon>
        <taxon>Eutheria</taxon>
        <taxon>Laurasiatheria</taxon>
        <taxon>Artiodactyla</taxon>
        <taxon>Ruminantia</taxon>
        <taxon>Pecora</taxon>
        <taxon>Cervidae</taxon>
        <taxon>Odocoileinae</taxon>
        <taxon>Rangifer</taxon>
    </lineage>
</organism>
<dbReference type="EMBL" id="OX596085">
    <property type="protein sequence ID" value="CAI9690361.1"/>
    <property type="molecule type" value="Genomic_DNA"/>
</dbReference>
<protein>
    <submittedName>
        <fullName evidence="1">Uncharacterized protein</fullName>
    </submittedName>
</protein>
<sequence length="273" mass="30048">MDGYVRAEVASDTLVALSRNHFSLVMYELQHHLKPLNLTEESVIVTLAKLANGNVFEFMPHMGITVATVFTMLRLANEVKMRQMDGYVRAEVASDTLVALSRNHFSLVMYELQHHLKPLSLTEESVIVTLAKLANGNAPRFNRLRPFGLNARPLGGAVVPEPVERTGITTGPAPMRNNFFRFVPVPGTWRRWSCKTANEEGAGPHAGAHAVPSGSCSHRRAIHGVARFGLRVPAFPARVLEHFRPVVKWVSRWVSPGGWAGAAETQGSGLEKT</sequence>
<proteinExistence type="predicted"/>